<dbReference type="EMBL" id="JAOYFB010000065">
    <property type="protein sequence ID" value="KAK4045815.1"/>
    <property type="molecule type" value="Genomic_DNA"/>
</dbReference>
<evidence type="ECO:0000313" key="2">
    <source>
        <dbReference type="Proteomes" id="UP001234178"/>
    </source>
</evidence>
<dbReference type="Proteomes" id="UP001234178">
    <property type="component" value="Unassembled WGS sequence"/>
</dbReference>
<protein>
    <submittedName>
        <fullName evidence="1">Uncharacterized protein</fullName>
    </submittedName>
</protein>
<sequence length="62" mass="7495">MDFDLEKLPIEQTLGVMWNGETDMLTFKIRKQPSHDVLTKRKFLNIWTYEKRIGWDDPIPEE</sequence>
<keyword evidence="2" id="KW-1185">Reference proteome</keyword>
<name>A0ABR0BB47_9CRUS</name>
<gene>
    <name evidence="1" type="ORF">OUZ56_033817</name>
</gene>
<reference evidence="1 2" key="1">
    <citation type="journal article" date="2023" name="Nucleic Acids Res.">
        <title>The hologenome of Daphnia magna reveals possible DNA methylation and microbiome-mediated evolution of the host genome.</title>
        <authorList>
            <person name="Chaturvedi A."/>
            <person name="Li X."/>
            <person name="Dhandapani V."/>
            <person name="Marshall H."/>
            <person name="Kissane S."/>
            <person name="Cuenca-Cambronero M."/>
            <person name="Asole G."/>
            <person name="Calvet F."/>
            <person name="Ruiz-Romero M."/>
            <person name="Marangio P."/>
            <person name="Guigo R."/>
            <person name="Rago D."/>
            <person name="Mirbahai L."/>
            <person name="Eastwood N."/>
            <person name="Colbourne J.K."/>
            <person name="Zhou J."/>
            <person name="Mallon E."/>
            <person name="Orsini L."/>
        </authorList>
    </citation>
    <scope>NUCLEOTIDE SEQUENCE [LARGE SCALE GENOMIC DNA]</scope>
    <source>
        <strain evidence="1">LRV0_1</strain>
    </source>
</reference>
<evidence type="ECO:0000313" key="1">
    <source>
        <dbReference type="EMBL" id="KAK4045815.1"/>
    </source>
</evidence>
<proteinExistence type="predicted"/>
<comment type="caution">
    <text evidence="1">The sequence shown here is derived from an EMBL/GenBank/DDBJ whole genome shotgun (WGS) entry which is preliminary data.</text>
</comment>
<organism evidence="1 2">
    <name type="scientific">Daphnia magna</name>
    <dbReference type="NCBI Taxonomy" id="35525"/>
    <lineage>
        <taxon>Eukaryota</taxon>
        <taxon>Metazoa</taxon>
        <taxon>Ecdysozoa</taxon>
        <taxon>Arthropoda</taxon>
        <taxon>Crustacea</taxon>
        <taxon>Branchiopoda</taxon>
        <taxon>Diplostraca</taxon>
        <taxon>Cladocera</taxon>
        <taxon>Anomopoda</taxon>
        <taxon>Daphniidae</taxon>
        <taxon>Daphnia</taxon>
    </lineage>
</organism>
<accession>A0ABR0BB47</accession>